<keyword evidence="4" id="KW-1185">Reference proteome</keyword>
<evidence type="ECO:0000313" key="3">
    <source>
        <dbReference type="EMBL" id="KAF7732371.1"/>
    </source>
</evidence>
<dbReference type="EMBL" id="JABAYA010000003">
    <property type="protein sequence ID" value="KAF7732371.1"/>
    <property type="molecule type" value="Genomic_DNA"/>
</dbReference>
<dbReference type="Gene3D" id="3.10.290.30">
    <property type="entry name" value="MM3350-like"/>
    <property type="match status" value="1"/>
</dbReference>
<comment type="caution">
    <text evidence="3">The sequence shown here is derived from an EMBL/GenBank/DDBJ whole genome shotgun (WGS) entry which is preliminary data.</text>
</comment>
<dbReference type="PANTHER" id="PTHR41878:SF1">
    <property type="entry name" value="TNPR PROTEIN"/>
    <property type="match status" value="1"/>
</dbReference>
<evidence type="ECO:0000256" key="1">
    <source>
        <dbReference type="SAM" id="MobiDB-lite"/>
    </source>
</evidence>
<name>A0A8H7BWM9_9FUNG</name>
<sequence length="265" mass="30351">MPRRGVWVLTNPSPIEEAATKSVKKTTPKKISKVKQTTAKKPAEKAIDEAAETAKAERKAKREAAKAKREAAIEADRLQVRSKDPIYKLRVDLLYAKPQIWRRFLVPGSIKLSELHVALQYIMGWQFSHMHMFNFGDTAYGKVWEEFSTDSDTKDQSKTTLMEALGDANHFLYTYDMGDNWEHLVKVEKVLPPDPELRYPKCVSGRMACPPEDVGSIEGYESFLQIIKNPRHEEHQDMIDWVGGAFNPRWFDLAEVNACLEEIKL</sequence>
<evidence type="ECO:0000313" key="4">
    <source>
        <dbReference type="Proteomes" id="UP000605846"/>
    </source>
</evidence>
<dbReference type="InterPro" id="IPR024047">
    <property type="entry name" value="MM3350-like_sf"/>
</dbReference>
<dbReference type="AlphaFoldDB" id="A0A8H7BWM9"/>
<dbReference type="SUPFAM" id="SSF159941">
    <property type="entry name" value="MM3350-like"/>
    <property type="match status" value="1"/>
</dbReference>
<feature type="region of interest" description="Disordered" evidence="1">
    <location>
        <begin position="19"/>
        <end position="46"/>
    </location>
</feature>
<evidence type="ECO:0000259" key="2">
    <source>
        <dbReference type="Pfam" id="PF07929"/>
    </source>
</evidence>
<dbReference type="Proteomes" id="UP000605846">
    <property type="component" value="Unassembled WGS sequence"/>
</dbReference>
<feature type="compositionally biased region" description="Basic residues" evidence="1">
    <location>
        <begin position="22"/>
        <end position="33"/>
    </location>
</feature>
<dbReference type="OrthoDB" id="407198at2759"/>
<dbReference type="PANTHER" id="PTHR41878">
    <property type="entry name" value="LEXA REPRESSOR-RELATED"/>
    <property type="match status" value="1"/>
</dbReference>
<proteinExistence type="predicted"/>
<dbReference type="Pfam" id="PF07929">
    <property type="entry name" value="PRiA4_ORF3"/>
    <property type="match status" value="1"/>
</dbReference>
<accession>A0A8H7BWM9</accession>
<reference evidence="3" key="1">
    <citation type="submission" date="2020-01" db="EMBL/GenBank/DDBJ databases">
        <title>Genome Sequencing of Three Apophysomyces-Like Fungal Strains Confirms a Novel Fungal Genus in the Mucoromycota with divergent Burkholderia-like Endosymbiotic Bacteria.</title>
        <authorList>
            <person name="Stajich J.E."/>
            <person name="Macias A.M."/>
            <person name="Carter-House D."/>
            <person name="Lovett B."/>
            <person name="Kasson L.R."/>
            <person name="Berry K."/>
            <person name="Grigoriev I."/>
            <person name="Chang Y."/>
            <person name="Spatafora J."/>
            <person name="Kasson M.T."/>
        </authorList>
    </citation>
    <scope>NUCLEOTIDE SEQUENCE</scope>
    <source>
        <strain evidence="3">NRRL A-21654</strain>
    </source>
</reference>
<dbReference type="InterPro" id="IPR012912">
    <property type="entry name" value="Plasmid_pRiA4b_Orf3-like"/>
</dbReference>
<feature type="domain" description="Plasmid pRiA4b Orf3-like" evidence="2">
    <location>
        <begin position="86"/>
        <end position="254"/>
    </location>
</feature>
<gene>
    <name evidence="3" type="ORF">EC973_005267</name>
</gene>
<organism evidence="3 4">
    <name type="scientific">Apophysomyces ossiformis</name>
    <dbReference type="NCBI Taxonomy" id="679940"/>
    <lineage>
        <taxon>Eukaryota</taxon>
        <taxon>Fungi</taxon>
        <taxon>Fungi incertae sedis</taxon>
        <taxon>Mucoromycota</taxon>
        <taxon>Mucoromycotina</taxon>
        <taxon>Mucoromycetes</taxon>
        <taxon>Mucorales</taxon>
        <taxon>Mucorineae</taxon>
        <taxon>Mucoraceae</taxon>
        <taxon>Apophysomyces</taxon>
    </lineage>
</organism>
<protein>
    <recommendedName>
        <fullName evidence="2">Plasmid pRiA4b Orf3-like domain-containing protein</fullName>
    </recommendedName>
</protein>